<reference evidence="3" key="2">
    <citation type="submission" date="2015-10" db="EMBL/GenBank/DDBJ databases">
        <title>Improved Draft Genome Sequence of Clostridium pasteurianum Strain ATCC 6013 (DSM 525) Using a Hybrid Next-Generation Sequencing Approach.</title>
        <authorList>
            <person name="Pyne M.E."/>
            <person name="Utturkar S.M."/>
            <person name="Brown S.D."/>
            <person name="Moo-Young M."/>
            <person name="Chung D.A."/>
            <person name="Chou P.C."/>
        </authorList>
    </citation>
    <scope>NUCLEOTIDE SEQUENCE</scope>
    <source>
        <strain evidence="3">ATCC 6013</strain>
    </source>
</reference>
<name>A0A0H3J3N5_CLOPA</name>
<feature type="compositionally biased region" description="Low complexity" evidence="1">
    <location>
        <begin position="473"/>
        <end position="496"/>
    </location>
</feature>
<dbReference type="KEGG" id="cpae:CPAST_c13430"/>
<dbReference type="Proteomes" id="UP000028042">
    <property type="component" value="Unassembled WGS sequence"/>
</dbReference>
<evidence type="ECO:0000313" key="5">
    <source>
        <dbReference type="Proteomes" id="UP000030905"/>
    </source>
</evidence>
<dbReference type="KEGG" id="cpat:CLPA_c13430"/>
<reference evidence="3 4" key="3">
    <citation type="journal article" name="Genome Announc.">
        <title>Improved Draft Genome Sequence of Clostridium pasteurianum Strain ATCC 6013 (DSM 525) Using a Hybrid Next-Generation Sequencing Approach.</title>
        <authorList>
            <person name="Pyne M.E."/>
            <person name="Utturkar S."/>
            <person name="Brown S.D."/>
            <person name="Moo-Young M."/>
            <person name="Chung D.A."/>
            <person name="Chou C.P."/>
        </authorList>
    </citation>
    <scope>NUCLEOTIDE SEQUENCE [LARGE SCALE GENOMIC DNA]</scope>
    <source>
        <strain evidence="3 4">ATCC 6013</strain>
    </source>
</reference>
<dbReference type="EMBL" id="JPGY02000001">
    <property type="protein sequence ID" value="KRU12563.1"/>
    <property type="molecule type" value="Genomic_DNA"/>
</dbReference>
<dbReference type="PATRIC" id="fig|1262449.3.peg.2762"/>
<feature type="compositionally biased region" description="Low complexity" evidence="1">
    <location>
        <begin position="509"/>
        <end position="523"/>
    </location>
</feature>
<organism evidence="2 5">
    <name type="scientific">Clostridium pasteurianum DSM 525 = ATCC 6013</name>
    <dbReference type="NCBI Taxonomy" id="1262449"/>
    <lineage>
        <taxon>Bacteria</taxon>
        <taxon>Bacillati</taxon>
        <taxon>Bacillota</taxon>
        <taxon>Clostridia</taxon>
        <taxon>Eubacteriales</taxon>
        <taxon>Clostridiaceae</taxon>
        <taxon>Clostridium</taxon>
    </lineage>
</organism>
<sequence>MRYIGPFLKINSLNKENIKNQLFHLAKESEKIIVFYSKFGISTYTKEFRHKIIPNNDISTFNSFSPLLCVYKKGDCELEFSDNKARWMEDKFKREIPISSNAFMTLSILELSKYYRGLETIHSDKSNLGSIYTELGRKQLEFYATNLRNFEGVFVDKKDISDSSDSELKLEEKSSKFNFSDQALLMSAFYSCSQLSNDKDSIQFKNFSLDILNMLEGYKGDIYNLSSEEILKVCLALNVFYDYSRNKSSLALLLDLYDYVLEKLESKAEDEEETPDINIQCLCCINSSLIYKHTGFFNYKKNVREILERLKQTYNSENHIFVKDKDKKETNYSSEEILLYVVSTLVSSAEDENDNIISNIFKRQIIESGIINSWPDVPSLGNPERYKNFSLNSEDLLNEQNFKMPTIPTPETSETAPVFLKSITYNKKKNTFTKSKNSFYSNQNMFLFFLFIYLFKPTYKIASVRSSKEESIKYSSKTSSKNSNKQYVKFNENNNSHHNKNNKNKHTKNNNMPKENNSNLKTS</sequence>
<evidence type="ECO:0000313" key="4">
    <source>
        <dbReference type="Proteomes" id="UP000028042"/>
    </source>
</evidence>
<dbReference type="eggNOG" id="ENOG5033VW5">
    <property type="taxonomic scope" value="Bacteria"/>
</dbReference>
<feature type="region of interest" description="Disordered" evidence="1">
    <location>
        <begin position="470"/>
        <end position="523"/>
    </location>
</feature>
<dbReference type="Proteomes" id="UP000030905">
    <property type="component" value="Chromosome"/>
</dbReference>
<protein>
    <submittedName>
        <fullName evidence="2">Uncharacterized protein</fullName>
    </submittedName>
</protein>
<evidence type="ECO:0000313" key="3">
    <source>
        <dbReference type="EMBL" id="KRU12563.1"/>
    </source>
</evidence>
<keyword evidence="5" id="KW-1185">Reference proteome</keyword>
<accession>A0A0H3J3N5</accession>
<feature type="compositionally biased region" description="Basic residues" evidence="1">
    <location>
        <begin position="497"/>
        <end position="508"/>
    </location>
</feature>
<proteinExistence type="predicted"/>
<dbReference type="RefSeq" id="WP_003446286.1">
    <property type="nucleotide sequence ID" value="NZ_ANZB01000009.1"/>
</dbReference>
<dbReference type="GeneID" id="93073521"/>
<evidence type="ECO:0000313" key="2">
    <source>
        <dbReference type="EMBL" id="AJA51430.1"/>
    </source>
</evidence>
<reference evidence="2 5" key="1">
    <citation type="journal article" date="2015" name="Genome Announc.">
        <title>Complete Genome Sequence of the Nitrogen-Fixing and Solvent-Producing Clostridium pasteurianum DSM 525.</title>
        <authorList>
            <person name="Poehlein A."/>
            <person name="Grosse-Honebrink A."/>
            <person name="Zhang Y."/>
            <person name="Minton N.P."/>
            <person name="Daniel R."/>
        </authorList>
    </citation>
    <scope>NUCLEOTIDE SEQUENCE [LARGE SCALE GENOMIC DNA]</scope>
    <source>
        <strain evidence="2">DSM 525</strain>
        <strain evidence="5">DSM 525 / ATCC 6013</strain>
    </source>
</reference>
<evidence type="ECO:0000256" key="1">
    <source>
        <dbReference type="SAM" id="MobiDB-lite"/>
    </source>
</evidence>
<dbReference type="EMBL" id="CP009268">
    <property type="protein sequence ID" value="AJA51430.1"/>
    <property type="molecule type" value="Genomic_DNA"/>
</dbReference>
<gene>
    <name evidence="2" type="ORF">CLPA_c13430</name>
    <name evidence="3" type="ORF">CP6013_01811</name>
</gene>
<dbReference type="AlphaFoldDB" id="A0A0H3J3N5"/>